<dbReference type="Proteomes" id="UP000018948">
    <property type="component" value="Unassembled WGS sequence"/>
</dbReference>
<dbReference type="EMBL" id="ANIY01001482">
    <property type="protein sequence ID" value="ETP46589.1"/>
    <property type="molecule type" value="Genomic_DNA"/>
</dbReference>
<evidence type="ECO:0000313" key="4">
    <source>
        <dbReference type="Proteomes" id="UP000018948"/>
    </source>
</evidence>
<feature type="compositionally biased region" description="Basic and acidic residues" evidence="1">
    <location>
        <begin position="204"/>
        <end position="213"/>
    </location>
</feature>
<comment type="caution">
    <text evidence="3">The sequence shown here is derived from an EMBL/GenBank/DDBJ whole genome shotgun (WGS) entry which is preliminary data.</text>
</comment>
<name>W2ZK59_PHYNI</name>
<evidence type="ECO:0000313" key="3">
    <source>
        <dbReference type="EMBL" id="ETP46589.1"/>
    </source>
</evidence>
<keyword evidence="2" id="KW-0472">Membrane</keyword>
<proteinExistence type="predicted"/>
<feature type="compositionally biased region" description="Polar residues" evidence="1">
    <location>
        <begin position="226"/>
        <end position="236"/>
    </location>
</feature>
<reference evidence="3 4" key="1">
    <citation type="submission" date="2013-11" db="EMBL/GenBank/DDBJ databases">
        <title>The Genome Sequence of Phytophthora parasitica P10297.</title>
        <authorList>
            <consortium name="The Broad Institute Genomics Platform"/>
            <person name="Russ C."/>
            <person name="Tyler B."/>
            <person name="Panabieres F."/>
            <person name="Shan W."/>
            <person name="Tripathy S."/>
            <person name="Grunwald N."/>
            <person name="Machado M."/>
            <person name="Johnson C.S."/>
            <person name="Walker B."/>
            <person name="Young S.K."/>
            <person name="Zeng Q."/>
            <person name="Gargeya S."/>
            <person name="Fitzgerald M."/>
            <person name="Haas B."/>
            <person name="Abouelleil A."/>
            <person name="Allen A.W."/>
            <person name="Alvarado L."/>
            <person name="Arachchi H.M."/>
            <person name="Berlin A.M."/>
            <person name="Chapman S.B."/>
            <person name="Gainer-Dewar J."/>
            <person name="Goldberg J."/>
            <person name="Griggs A."/>
            <person name="Gujja S."/>
            <person name="Hansen M."/>
            <person name="Howarth C."/>
            <person name="Imamovic A."/>
            <person name="Ireland A."/>
            <person name="Larimer J."/>
            <person name="McCowan C."/>
            <person name="Murphy C."/>
            <person name="Pearson M."/>
            <person name="Poon T.W."/>
            <person name="Priest M."/>
            <person name="Roberts A."/>
            <person name="Saif S."/>
            <person name="Shea T."/>
            <person name="Sisk P."/>
            <person name="Sykes S."/>
            <person name="Wortman J."/>
            <person name="Nusbaum C."/>
            <person name="Birren B."/>
        </authorList>
    </citation>
    <scope>NUCLEOTIDE SEQUENCE [LARGE SCALE GENOMIC DNA]</scope>
    <source>
        <strain evidence="3 4">P10297</strain>
    </source>
</reference>
<evidence type="ECO:0000256" key="1">
    <source>
        <dbReference type="SAM" id="MobiDB-lite"/>
    </source>
</evidence>
<evidence type="ECO:0000256" key="2">
    <source>
        <dbReference type="SAM" id="Phobius"/>
    </source>
</evidence>
<dbReference type="OrthoDB" id="128658at2759"/>
<organism evidence="3 4">
    <name type="scientific">Phytophthora nicotianae P10297</name>
    <dbReference type="NCBI Taxonomy" id="1317064"/>
    <lineage>
        <taxon>Eukaryota</taxon>
        <taxon>Sar</taxon>
        <taxon>Stramenopiles</taxon>
        <taxon>Oomycota</taxon>
        <taxon>Peronosporomycetes</taxon>
        <taxon>Peronosporales</taxon>
        <taxon>Peronosporaceae</taxon>
        <taxon>Phytophthora</taxon>
    </lineage>
</organism>
<sequence>MTHRRAFWEWAFHAPLETTSAQPNRRKLKMRASHACLSFTSLCIETWGFYAFLERLEKRPEMFWIGGQTGKSPRGGRQPQRPIAEDLVVLHDKDQARYEATLENALNPAKIDAYGYSQVLSFLEFTDALNPKVIAKNRLSMTALARIRQDLTSGTKLKTSWIINPNVDAWKTLINYSGVKQRQLDVLAQIADRTYELPSVDPPSQRERDREDWSDLEDAENDDDQAASSSAGTGTPTHGEDVDEDDEDGEDKGDEVDDEEDNGGDENDSQNVHVLGFKAFRPSRRALCPSYPLTPFQSQRSFPFHIPARTSPFQ</sequence>
<feature type="region of interest" description="Disordered" evidence="1">
    <location>
        <begin position="195"/>
        <end position="276"/>
    </location>
</feature>
<dbReference type="AlphaFoldDB" id="W2ZK59"/>
<keyword evidence="2" id="KW-0812">Transmembrane</keyword>
<feature type="compositionally biased region" description="Acidic residues" evidence="1">
    <location>
        <begin position="214"/>
        <end position="225"/>
    </location>
</feature>
<gene>
    <name evidence="3" type="ORF">F442_07187</name>
</gene>
<accession>W2ZK59</accession>
<feature type="transmembrane region" description="Helical" evidence="2">
    <location>
        <begin position="35"/>
        <end position="53"/>
    </location>
</feature>
<feature type="compositionally biased region" description="Acidic residues" evidence="1">
    <location>
        <begin position="241"/>
        <end position="268"/>
    </location>
</feature>
<protein>
    <submittedName>
        <fullName evidence="3">Uncharacterized protein</fullName>
    </submittedName>
</protein>
<keyword evidence="2" id="KW-1133">Transmembrane helix</keyword>